<dbReference type="PANTHER" id="PTHR33623:SF17">
    <property type="entry name" value="DUF4378 DOMAIN-CONTAINING PROTEIN"/>
    <property type="match status" value="1"/>
</dbReference>
<evidence type="ECO:0000313" key="2">
    <source>
        <dbReference type="EMBL" id="CAI8583298.1"/>
    </source>
</evidence>
<evidence type="ECO:0008006" key="4">
    <source>
        <dbReference type="Google" id="ProtNLM"/>
    </source>
</evidence>
<feature type="region of interest" description="Disordered" evidence="1">
    <location>
        <begin position="102"/>
        <end position="121"/>
    </location>
</feature>
<dbReference type="Proteomes" id="UP001157006">
    <property type="component" value="Unassembled WGS sequence"/>
</dbReference>
<sequence length="437" mass="50661">MEVVQLTRFNSMEKRPRMLKDFLSENPNSCSSSGFKSFPRITPQNDVVKLTPINNNTIQIHHHSHSSSSKFQTLIKTIKNNVSFFKITKPPSTMLSLPRSLTRKLSSKRRRRRNQGCKGERETEIEFSTVKIKDIIRWKSFRDLQPSVPSPPVDFHRYVTESSTVTTATTCSSSDDDSSWSDADFFNALWEAQNDGVQDSQRNSFSSVFVGKDSLAEFVGAKEDLICQDEQHSPVSVLHVAEHEFSLFDQSLANIERRKQKCRHSADKFESLVKFDLAIANLDRCLLLDEKSCYDEEYEDDNEEDEEEKKTEEQDWVEERAKQLLHCVKAKCSSMQNCDDSLSIVLLDFFKEELNGNRNQNCDEGFELEILKIAEDWINGPFENSYDIVLVNKDAYIKEMDRRNRWSRFGEEQEELVLEIEEAILYSLFDDILEMDS</sequence>
<reference evidence="2 3" key="1">
    <citation type="submission" date="2023-01" db="EMBL/GenBank/DDBJ databases">
        <authorList>
            <person name="Kreplak J."/>
        </authorList>
    </citation>
    <scope>NUCLEOTIDE SEQUENCE [LARGE SCALE GENOMIC DNA]</scope>
</reference>
<dbReference type="AlphaFoldDB" id="A0AAV0YDN3"/>
<feature type="compositionally biased region" description="Basic residues" evidence="1">
    <location>
        <begin position="102"/>
        <end position="115"/>
    </location>
</feature>
<dbReference type="EMBL" id="CATIWC010000585">
    <property type="protein sequence ID" value="CAI8583298.1"/>
    <property type="molecule type" value="Genomic_DNA"/>
</dbReference>
<organism evidence="2 3">
    <name type="scientific">Vicia faba</name>
    <name type="common">Broad bean</name>
    <name type="synonym">Faba vulgaris</name>
    <dbReference type="NCBI Taxonomy" id="3906"/>
    <lineage>
        <taxon>Eukaryota</taxon>
        <taxon>Viridiplantae</taxon>
        <taxon>Streptophyta</taxon>
        <taxon>Embryophyta</taxon>
        <taxon>Tracheophyta</taxon>
        <taxon>Spermatophyta</taxon>
        <taxon>Magnoliopsida</taxon>
        <taxon>eudicotyledons</taxon>
        <taxon>Gunneridae</taxon>
        <taxon>Pentapetalae</taxon>
        <taxon>rosids</taxon>
        <taxon>fabids</taxon>
        <taxon>Fabales</taxon>
        <taxon>Fabaceae</taxon>
        <taxon>Papilionoideae</taxon>
        <taxon>50 kb inversion clade</taxon>
        <taxon>NPAAA clade</taxon>
        <taxon>Hologalegina</taxon>
        <taxon>IRL clade</taxon>
        <taxon>Fabeae</taxon>
        <taxon>Vicia</taxon>
    </lineage>
</organism>
<name>A0AAV0YDN3_VICFA</name>
<keyword evidence="3" id="KW-1185">Reference proteome</keyword>
<protein>
    <recommendedName>
        <fullName evidence="4">DUF4378 domain-containing protein</fullName>
    </recommendedName>
</protein>
<evidence type="ECO:0000313" key="3">
    <source>
        <dbReference type="Proteomes" id="UP001157006"/>
    </source>
</evidence>
<dbReference type="PANTHER" id="PTHR33623">
    <property type="entry name" value="OS04G0572500 PROTEIN"/>
    <property type="match status" value="1"/>
</dbReference>
<comment type="caution">
    <text evidence="2">The sequence shown here is derived from an EMBL/GenBank/DDBJ whole genome shotgun (WGS) entry which is preliminary data.</text>
</comment>
<proteinExistence type="predicted"/>
<accession>A0AAV0YDN3</accession>
<gene>
    <name evidence="2" type="ORF">VFH_U021120</name>
</gene>
<evidence type="ECO:0000256" key="1">
    <source>
        <dbReference type="SAM" id="MobiDB-lite"/>
    </source>
</evidence>